<evidence type="ECO:0000259" key="2">
    <source>
        <dbReference type="PROSITE" id="PS50093"/>
    </source>
</evidence>
<sequence>MHRWIMLLIAAVAAAVVAAPAATAAPPDAPAQCRVNQPPGLWPGDYIDLGSGEWDTNLHSGLNSDFTKQVQPIGHVKALMIFVDFPDAPASAANPNQGGRDWRDQQSYWEFLKQSVDFFNASSNGRFQLDVTLKADKWFRMPKPTTAYGMTRATFSIANQKAYAREAVLTADPETDFSPYQLVYIMPPRNATQIAFSPELNLYTDKIEVDNHIVKNGATFGQDMFSWGPKIINHETGHAISLPESYNGSGTGATHLWVGGWDLMGNIAGASPEYMAWNKWKLGWLDDSDFGCLASDGSAEYTLSPVETPPDGGLTKKGVVIRTSATSAVVAELRAPLGNDATETVSPGAHRMCDWGVLLYKIDVTILNSYGTVKVLDAMPGSTAAGCSDENDIATLGKGQGDGPAHYEDPASGTQFDVVSITDGESARLRVTRAITRIAATTDGLSATLTGTHFAAPATATYEWAFGDGATGTGATATHAYAAPGRYPVTLTVKDGSTVLGTAAQNVSTSGGTVTVTGPATTPGAGENVTVTAALTPAQSRDLTFEVYRRSGASTYTRVLQQVTDGTLSYSSPVAASDVVVACAEKTCGDPANLRPGAGSTTIDWAFKPGADGYAELWDGQSPAGWTALGTGTVARNFLTSLATAGGATSANPGALYYASRQFKDFELSVDYRTAATSNNGGVFLRFPQPATVADIDRGGYQVAILDNGSNAAPATQRTGALTQERVTPTTFAPTALATTAYKPTREWNTLTIRAVRSHVQTYVNGVLASTHDSATRNHRAGYIGLENAGNNLMYRSVRIKELAPDTVAPTVTVDVPARLSLGAAVGLSFSCADESELATCVATLDGKPVSGGEVLNASPGPHTLIVTATDAEGHTTTRTIPYDVVAAAGGTVGGAVPATLALTLGAPATFGAFTPGLAKTYTAQTTATITSTAGDATLTVADPAGTMRLVNGAFTLAQPLTSSLPKSWSAPTSNEALPITFSQAIGATEALRTGAYAKTLTFTLSTTTP</sequence>
<dbReference type="GO" id="GO:0016787">
    <property type="term" value="F:hydrolase activity"/>
    <property type="evidence" value="ECO:0007669"/>
    <property type="project" value="InterPro"/>
</dbReference>
<dbReference type="PROSITE" id="PS50093">
    <property type="entry name" value="PKD"/>
    <property type="match status" value="1"/>
</dbReference>
<reference evidence="3" key="1">
    <citation type="submission" date="2022-10" db="EMBL/GenBank/DDBJ databases">
        <title>The WGS of Solirubrobacter ginsenosidimutans DSM 21036.</title>
        <authorList>
            <person name="Jiang Z."/>
        </authorList>
    </citation>
    <scope>NUCLEOTIDE SEQUENCE</scope>
    <source>
        <strain evidence="3">DSM 21036</strain>
    </source>
</reference>
<dbReference type="RefSeq" id="WP_270045969.1">
    <property type="nucleotide sequence ID" value="NZ_JAPDOD010000073.1"/>
</dbReference>
<dbReference type="GO" id="GO:0005975">
    <property type="term" value="P:carbohydrate metabolic process"/>
    <property type="evidence" value="ECO:0007669"/>
    <property type="project" value="UniProtKB-ARBA"/>
</dbReference>
<evidence type="ECO:0000256" key="1">
    <source>
        <dbReference type="SAM" id="SignalP"/>
    </source>
</evidence>
<dbReference type="SUPFAM" id="SSF49299">
    <property type="entry name" value="PKD domain"/>
    <property type="match status" value="1"/>
</dbReference>
<dbReference type="Gene3D" id="2.60.40.10">
    <property type="entry name" value="Immunoglobulins"/>
    <property type="match status" value="1"/>
</dbReference>
<evidence type="ECO:0000313" key="4">
    <source>
        <dbReference type="Proteomes" id="UP001149140"/>
    </source>
</evidence>
<keyword evidence="1" id="KW-0732">Signal</keyword>
<feature type="signal peptide" evidence="1">
    <location>
        <begin position="1"/>
        <end position="24"/>
    </location>
</feature>
<dbReference type="Pfam" id="PF06439">
    <property type="entry name" value="3keto-disac_hyd"/>
    <property type="match status" value="1"/>
</dbReference>
<dbReference type="EMBL" id="JAPDOD010000073">
    <property type="protein sequence ID" value="MDA0166713.1"/>
    <property type="molecule type" value="Genomic_DNA"/>
</dbReference>
<proteinExistence type="predicted"/>
<dbReference type="InterPro" id="IPR013783">
    <property type="entry name" value="Ig-like_fold"/>
</dbReference>
<dbReference type="PANTHER" id="PTHR41775:SF1">
    <property type="entry name" value="PEPTIDASE M6-LIKE DOMAIN-CONTAINING PROTEIN"/>
    <property type="match status" value="1"/>
</dbReference>
<comment type="caution">
    <text evidence="3">The sequence shown here is derived from an EMBL/GenBank/DDBJ whole genome shotgun (WGS) entry which is preliminary data.</text>
</comment>
<dbReference type="Proteomes" id="UP001149140">
    <property type="component" value="Unassembled WGS sequence"/>
</dbReference>
<dbReference type="InterPro" id="IPR035986">
    <property type="entry name" value="PKD_dom_sf"/>
</dbReference>
<evidence type="ECO:0000313" key="3">
    <source>
        <dbReference type="EMBL" id="MDA0166713.1"/>
    </source>
</evidence>
<name>A0A9X3N415_9ACTN</name>
<accession>A0A9X3N415</accession>
<dbReference type="InterPro" id="IPR022409">
    <property type="entry name" value="PKD/Chitinase_dom"/>
</dbReference>
<gene>
    <name evidence="3" type="ORF">OM076_41005</name>
</gene>
<dbReference type="InterPro" id="IPR010496">
    <property type="entry name" value="AL/BT2_dom"/>
</dbReference>
<keyword evidence="4" id="KW-1185">Reference proteome</keyword>
<feature type="chain" id="PRO_5040991759" evidence="1">
    <location>
        <begin position="25"/>
        <end position="1010"/>
    </location>
</feature>
<protein>
    <submittedName>
        <fullName evidence="3">DUF1080 domain-containing protein</fullName>
    </submittedName>
</protein>
<dbReference type="PANTHER" id="PTHR41775">
    <property type="entry name" value="SECRETED PROTEIN-RELATED"/>
    <property type="match status" value="1"/>
</dbReference>
<dbReference type="SMART" id="SM00089">
    <property type="entry name" value="PKD"/>
    <property type="match status" value="1"/>
</dbReference>
<organism evidence="3 4">
    <name type="scientific">Solirubrobacter ginsenosidimutans</name>
    <dbReference type="NCBI Taxonomy" id="490573"/>
    <lineage>
        <taxon>Bacteria</taxon>
        <taxon>Bacillati</taxon>
        <taxon>Actinomycetota</taxon>
        <taxon>Thermoleophilia</taxon>
        <taxon>Solirubrobacterales</taxon>
        <taxon>Solirubrobacteraceae</taxon>
        <taxon>Solirubrobacter</taxon>
    </lineage>
</organism>
<dbReference type="Gene3D" id="2.60.120.560">
    <property type="entry name" value="Exo-inulinase, domain 1"/>
    <property type="match status" value="1"/>
</dbReference>
<dbReference type="AlphaFoldDB" id="A0A9X3N415"/>
<feature type="domain" description="PKD" evidence="2">
    <location>
        <begin position="444"/>
        <end position="507"/>
    </location>
</feature>
<dbReference type="Pfam" id="PF18911">
    <property type="entry name" value="PKD_4"/>
    <property type="match status" value="1"/>
</dbReference>
<dbReference type="InterPro" id="IPR000601">
    <property type="entry name" value="PKD_dom"/>
</dbReference>